<dbReference type="InterPro" id="IPR014755">
    <property type="entry name" value="Cu-Rt/internalin_Ig-like"/>
</dbReference>
<keyword evidence="5" id="KW-1185">Reference proteome</keyword>
<feature type="region of interest" description="Disordered" evidence="2">
    <location>
        <begin position="840"/>
        <end position="879"/>
    </location>
</feature>
<dbReference type="InterPro" id="IPR013783">
    <property type="entry name" value="Ig-like_fold"/>
</dbReference>
<feature type="domain" description="Dockerin" evidence="3">
    <location>
        <begin position="1697"/>
        <end position="1769"/>
    </location>
</feature>
<dbReference type="Pfam" id="PF19077">
    <property type="entry name" value="Big_13"/>
    <property type="match status" value="1"/>
</dbReference>
<gene>
    <name evidence="4" type="ORF">Rcae01_05076</name>
</gene>
<dbReference type="Proteomes" id="UP001416858">
    <property type="component" value="Unassembled WGS sequence"/>
</dbReference>
<dbReference type="CDD" id="cd14256">
    <property type="entry name" value="Dockerin_I"/>
    <property type="match status" value="1"/>
</dbReference>
<feature type="compositionally biased region" description="Polar residues" evidence="2">
    <location>
        <begin position="259"/>
        <end position="269"/>
    </location>
</feature>
<protein>
    <recommendedName>
        <fullName evidence="3">Dockerin domain-containing protein</fullName>
    </recommendedName>
</protein>
<accession>A0ABP9VXL4</accession>
<dbReference type="SUPFAM" id="SSF63446">
    <property type="entry name" value="Type I dockerin domain"/>
    <property type="match status" value="1"/>
</dbReference>
<sequence>MSPRPSKKKSTRKRNRRHALVLEQLEDRRLLTLPPQLNFTNADDHFIRLDNIQQDVNGDCVINNDEQIASPDTYKIEGTIKGQSADATPHSLLMQLRRSSDQTSLSSLTAANLVNSGDDQTFTFTFSLPANEVTESGNAFHVFLSRPGVFEINNVLSFTLTLDTIGPTASIDTAISTPRNTPVDQVEVTFSENIQNATFTRNDLTLTRDGGANLITSAVNVSLKSGTTKTFVVSGLGGLTNVDGDYSLSVNAAGVSDLAGNSGTGTANRQWELDTTPPTADDPPQLKSEDDSGRSSNDAITNVNQGLTFTAIVDGALSVKFQVRDESGTTVAETPGTLSGTNSYEATFANVLADGNYQVVAVSTDGVNPETTSPALTLVIDTASPVAPVLSPGINGAIVPSAPNEIAIAGAETNAEIALSRNAEGVVITRTPAAGQAITNLSDDPVVDPNGETFQYTAVQTDIAGNVSPSSLPYIAVVDPIQPSLSKFALAAADRALAASALPVPMTRSTRPEFEIQVVDQQYGQTENTVTVSLFANNDMTAPIGSGVAVFAPRTSTSVGVNTNASRTVKVSLLPGVEFDAGEQYELTFIATDSAGQMGQLDKQVFVLPQSDATQNAPSTPVFTESFFIGASVVEVRSSVNQIVIDQEIPVGYAINLAASSVPIRIVGSTTDDATGLTTLTLGLATTETLDKVKINDKVAWLRPWQMSFDKTTQTVWFTMEDGHHLGQFDPATGTVEIHDVSIPSSVVRNADGVLVPAADAKPTAFDPHGTFFDFNTHLTPRVWFVYRNEIEGGVAIDDAPEDSVNNEILRVSYYDLAQKKLFTFDFDEITGVFDIEDHHDEETTSGGGSGTGGGTGGGGGNGGGTTTQAQPESTHDAVPLKVGHAVFVDTKGTIWITAEDSGTIVELDFDNPPGGKRPATLDSMSAKTTAHVIPKSFGSDKSTSTDFHVHGVQAIVDDRDGATYVWMLNGNERGGEAIQRLALLVPGDKNDQWYEFAIPRSTDGGAHLLFTAFDDNETPGIPEDDQLIFTDSGFGFTSSGDGIVATMDVSEIIRTIQQGGDPSVLSPEVRSIQIPKIPGAAAGSTFSAPNQVFVDRGGTTFVIDPQGGLARMNLNDFSGADVFTANATVSAQTVVPQHTRITLHEAATTTTIVNAKLDPISGSDPTRSLDRSQMDGVDQYEVASEALRRGNGQGPFRGALNAANTLYGSISQSDHLSTTIFAESARRQMAAVPSPLPSPSGAITQARMAFQVLRNGSLVLTARGDGMISDDQINLLAQIVDDKQIPASAAANFLIIGEASAVTMPDGSVHVMGRSTQGGVVQYTFTPDGNDWAHHDLFDTANWTVAHRPIPGVILAEDTVPAGPLGFSATTTDGHWIAIPIDPSAATTDLTLASGNVDASRVYSAVAVTPGDNQILFGYGTNQTGNLIEYRIDGSSVTTRQIDATSRDTRMMRNVRALTMPNGIRHVFATDGTSRLVHYTIDSSTVLQENISQQTADNGQNFGYFPFQQPYTGRVYTYVAPLVEDDGTIRVYGTNGGELIEFTLPPGGQWRVANLTNDTNGTYGEDGPGYRVPANAVFGGPTAYIDANGGRHILQINGEGEVVEYFTYGDKLFPNAADADRINSQNVNFFSDKSPTELAAELPESALNALVTSPNTLPTTTTNATPTTTETIATTTTTTETTDAPSSTPLDTPAERVAAAEDVNRDGTVTAHDALLIINHLPRTVAASAEQTSSGSYNLDVNGDTQVTALDALRVINYLNKANSQGPSPGQSEAIAIDVDDDPLRWQSGVDDVMGELESGKLF</sequence>
<organism evidence="4 5">
    <name type="scientific">Novipirellula caenicola</name>
    <dbReference type="NCBI Taxonomy" id="1536901"/>
    <lineage>
        <taxon>Bacteria</taxon>
        <taxon>Pseudomonadati</taxon>
        <taxon>Planctomycetota</taxon>
        <taxon>Planctomycetia</taxon>
        <taxon>Pirellulales</taxon>
        <taxon>Pirellulaceae</taxon>
        <taxon>Novipirellula</taxon>
    </lineage>
</organism>
<dbReference type="InterPro" id="IPR036439">
    <property type="entry name" value="Dockerin_dom_sf"/>
</dbReference>
<dbReference type="Pfam" id="PF00404">
    <property type="entry name" value="Dockerin_1"/>
    <property type="match status" value="1"/>
</dbReference>
<evidence type="ECO:0000313" key="4">
    <source>
        <dbReference type="EMBL" id="GAA5509576.1"/>
    </source>
</evidence>
<evidence type="ECO:0000256" key="2">
    <source>
        <dbReference type="SAM" id="MobiDB-lite"/>
    </source>
</evidence>
<dbReference type="Gene3D" id="1.10.1330.10">
    <property type="entry name" value="Dockerin domain"/>
    <property type="match status" value="1"/>
</dbReference>
<evidence type="ECO:0000259" key="3">
    <source>
        <dbReference type="PROSITE" id="PS51766"/>
    </source>
</evidence>
<dbReference type="SUPFAM" id="SSF75011">
    <property type="entry name" value="3-carboxy-cis,cis-mucoante lactonizing enzyme"/>
    <property type="match status" value="1"/>
</dbReference>
<feature type="compositionally biased region" description="Low complexity" evidence="2">
    <location>
        <begin position="274"/>
        <end position="283"/>
    </location>
</feature>
<dbReference type="Gene3D" id="2.60.40.10">
    <property type="entry name" value="Immunoglobulins"/>
    <property type="match status" value="1"/>
</dbReference>
<feature type="region of interest" description="Disordered" evidence="2">
    <location>
        <begin position="258"/>
        <end position="299"/>
    </location>
</feature>
<evidence type="ECO:0000313" key="5">
    <source>
        <dbReference type="Proteomes" id="UP001416858"/>
    </source>
</evidence>
<dbReference type="InterPro" id="IPR044016">
    <property type="entry name" value="Big_13"/>
</dbReference>
<keyword evidence="1" id="KW-0732">Signal</keyword>
<dbReference type="SUPFAM" id="SSF89372">
    <property type="entry name" value="Fucose-specific lectin"/>
    <property type="match status" value="1"/>
</dbReference>
<reference evidence="4 5" key="1">
    <citation type="submission" date="2024-02" db="EMBL/GenBank/DDBJ databases">
        <title>Rhodopirellula caenicola NBRC 110016.</title>
        <authorList>
            <person name="Ichikawa N."/>
            <person name="Katano-Makiyama Y."/>
            <person name="Hidaka K."/>
        </authorList>
    </citation>
    <scope>NUCLEOTIDE SEQUENCE [LARGE SCALE GENOMIC DNA]</scope>
    <source>
        <strain evidence="4 5">NBRC 110016</strain>
    </source>
</reference>
<comment type="caution">
    <text evidence="4">The sequence shown here is derived from an EMBL/GenBank/DDBJ whole genome shotgun (WGS) entry which is preliminary data.</text>
</comment>
<dbReference type="InterPro" id="IPR016134">
    <property type="entry name" value="Dockerin_dom"/>
</dbReference>
<dbReference type="Gene3D" id="2.60.40.1220">
    <property type="match status" value="1"/>
</dbReference>
<dbReference type="PROSITE" id="PS51766">
    <property type="entry name" value="DOCKERIN"/>
    <property type="match status" value="1"/>
</dbReference>
<dbReference type="EMBL" id="BAABRO010000015">
    <property type="protein sequence ID" value="GAA5509576.1"/>
    <property type="molecule type" value="Genomic_DNA"/>
</dbReference>
<dbReference type="InterPro" id="IPR002105">
    <property type="entry name" value="Dockerin_1_rpt"/>
</dbReference>
<proteinExistence type="predicted"/>
<feature type="compositionally biased region" description="Gly residues" evidence="2">
    <location>
        <begin position="846"/>
        <end position="866"/>
    </location>
</feature>
<name>A0ABP9VXL4_9BACT</name>
<evidence type="ECO:0000256" key="1">
    <source>
        <dbReference type="ARBA" id="ARBA00022729"/>
    </source>
</evidence>